<evidence type="ECO:0000313" key="6">
    <source>
        <dbReference type="Proteomes" id="UP000008144"/>
    </source>
</evidence>
<dbReference type="Ensembl" id="ENSCINT00000023429.2">
    <property type="protein sequence ID" value="ENSCINP00000023183.2"/>
    <property type="gene ID" value="ENSCING00000012415.2"/>
</dbReference>
<accession>F6Y624</accession>
<dbReference type="HOGENOM" id="CLU_1182456_0_0_1"/>
<feature type="signal peptide" evidence="3">
    <location>
        <begin position="1"/>
        <end position="19"/>
    </location>
</feature>
<dbReference type="InterPro" id="IPR000519">
    <property type="entry name" value="P_trefoil_dom"/>
</dbReference>
<evidence type="ECO:0000259" key="4">
    <source>
        <dbReference type="PROSITE" id="PS51448"/>
    </source>
</evidence>
<dbReference type="SUPFAM" id="SSF57492">
    <property type="entry name" value="Trefoil"/>
    <property type="match status" value="2"/>
</dbReference>
<evidence type="ECO:0000256" key="3">
    <source>
        <dbReference type="SAM" id="SignalP"/>
    </source>
</evidence>
<dbReference type="Pfam" id="PF00088">
    <property type="entry name" value="Trefoil"/>
    <property type="match status" value="1"/>
</dbReference>
<feature type="domain" description="P-type" evidence="4">
    <location>
        <begin position="20"/>
        <end position="67"/>
    </location>
</feature>
<evidence type="ECO:0000256" key="1">
    <source>
        <dbReference type="ARBA" id="ARBA00023157"/>
    </source>
</evidence>
<reference evidence="5" key="4">
    <citation type="submission" date="2025-09" db="UniProtKB">
        <authorList>
            <consortium name="Ensembl"/>
        </authorList>
    </citation>
    <scope>IDENTIFICATION</scope>
</reference>
<reference evidence="5" key="2">
    <citation type="journal article" date="2008" name="Genome Biol.">
        <title>Improved genome assembly and evidence-based global gene model set for the chordate Ciona intestinalis: new insight into intron and operon populations.</title>
        <authorList>
            <person name="Satou Y."/>
            <person name="Mineta K."/>
            <person name="Ogasawara M."/>
            <person name="Sasakura Y."/>
            <person name="Shoguchi E."/>
            <person name="Ueno K."/>
            <person name="Yamada L."/>
            <person name="Matsumoto J."/>
            <person name="Wasserscheid J."/>
            <person name="Dewar K."/>
            <person name="Wiley G.B."/>
            <person name="Macmil S.L."/>
            <person name="Roe B.A."/>
            <person name="Zeller R.W."/>
            <person name="Hastings K.E."/>
            <person name="Lemaire P."/>
            <person name="Lindquist E."/>
            <person name="Endo T."/>
            <person name="Hotta K."/>
            <person name="Inaba K."/>
        </authorList>
    </citation>
    <scope>NUCLEOTIDE SEQUENCE [LARGE SCALE GENOMIC DNA]</scope>
    <source>
        <strain evidence="5">wild type</strain>
    </source>
</reference>
<reference evidence="5" key="3">
    <citation type="submission" date="2025-08" db="UniProtKB">
        <authorList>
            <consortium name="Ensembl"/>
        </authorList>
    </citation>
    <scope>IDENTIFICATION</scope>
</reference>
<proteinExistence type="predicted"/>
<dbReference type="Gene3D" id="4.10.110.10">
    <property type="entry name" value="Spasmolytic Protein, domain 1"/>
    <property type="match status" value="2"/>
</dbReference>
<dbReference type="AlphaFoldDB" id="F6Y624"/>
<dbReference type="InterPro" id="IPR044913">
    <property type="entry name" value="P_trefoil_dom_sf"/>
</dbReference>
<dbReference type="GeneTree" id="ENSGT00660000097417"/>
<sequence>MYLLSFCVLALSVLPAASGNECSGTVIQASDRIDCNVRPNDQATCEAAGCKWCANDDGRIAKCFLNKATSLEVLEAAAAGCSSTSNCKVRINCHPDIITYAVSQASCEMRGCLWLGPAAVQDQPRCVYYNKPVSTTATLPSGAFPKVEAFLNCTSCSTCNLKYKCLENEANPNLNNEKRCQREGCIWCNGECIFGQPSALRTLASQCTSCSNCPANAYIKAGSEEECNKRGATWC</sequence>
<reference evidence="6" key="1">
    <citation type="journal article" date="2002" name="Science">
        <title>The draft genome of Ciona intestinalis: insights into chordate and vertebrate origins.</title>
        <authorList>
            <person name="Dehal P."/>
            <person name="Satou Y."/>
            <person name="Campbell R.K."/>
            <person name="Chapman J."/>
            <person name="Degnan B."/>
            <person name="De Tomaso A."/>
            <person name="Davidson B."/>
            <person name="Di Gregorio A."/>
            <person name="Gelpke M."/>
            <person name="Goodstein D.M."/>
            <person name="Harafuji N."/>
            <person name="Hastings K.E."/>
            <person name="Ho I."/>
            <person name="Hotta K."/>
            <person name="Huang W."/>
            <person name="Kawashima T."/>
            <person name="Lemaire P."/>
            <person name="Martinez D."/>
            <person name="Meinertzhagen I.A."/>
            <person name="Necula S."/>
            <person name="Nonaka M."/>
            <person name="Putnam N."/>
            <person name="Rash S."/>
            <person name="Saiga H."/>
            <person name="Satake M."/>
            <person name="Terry A."/>
            <person name="Yamada L."/>
            <person name="Wang H.G."/>
            <person name="Awazu S."/>
            <person name="Azumi K."/>
            <person name="Boore J."/>
            <person name="Branno M."/>
            <person name="Chin-Bow S."/>
            <person name="DeSantis R."/>
            <person name="Doyle S."/>
            <person name="Francino P."/>
            <person name="Keys D.N."/>
            <person name="Haga S."/>
            <person name="Hayashi H."/>
            <person name="Hino K."/>
            <person name="Imai K.S."/>
            <person name="Inaba K."/>
            <person name="Kano S."/>
            <person name="Kobayashi K."/>
            <person name="Kobayashi M."/>
            <person name="Lee B.I."/>
            <person name="Makabe K.W."/>
            <person name="Manohar C."/>
            <person name="Matassi G."/>
            <person name="Medina M."/>
            <person name="Mochizuki Y."/>
            <person name="Mount S."/>
            <person name="Morishita T."/>
            <person name="Miura S."/>
            <person name="Nakayama A."/>
            <person name="Nishizaka S."/>
            <person name="Nomoto H."/>
            <person name="Ohta F."/>
            <person name="Oishi K."/>
            <person name="Rigoutsos I."/>
            <person name="Sano M."/>
            <person name="Sasaki A."/>
            <person name="Sasakura Y."/>
            <person name="Shoguchi E."/>
            <person name="Shin-i T."/>
            <person name="Spagnuolo A."/>
            <person name="Stainier D."/>
            <person name="Suzuki M.M."/>
            <person name="Tassy O."/>
            <person name="Takatori N."/>
            <person name="Tokuoka M."/>
            <person name="Yagi K."/>
            <person name="Yoshizaki F."/>
            <person name="Wada S."/>
            <person name="Zhang C."/>
            <person name="Hyatt P.D."/>
            <person name="Larimer F."/>
            <person name="Detter C."/>
            <person name="Doggett N."/>
            <person name="Glavina T."/>
            <person name="Hawkins T."/>
            <person name="Richardson P."/>
            <person name="Lucas S."/>
            <person name="Kohara Y."/>
            <person name="Levine M."/>
            <person name="Satoh N."/>
            <person name="Rokhsar D.S."/>
        </authorList>
    </citation>
    <scope>NUCLEOTIDE SEQUENCE [LARGE SCALE GENOMIC DNA]</scope>
</reference>
<feature type="chain" id="PRO_5003346519" description="P-type domain-containing protein" evidence="3">
    <location>
        <begin position="20"/>
        <end position="235"/>
    </location>
</feature>
<dbReference type="Proteomes" id="UP000008144">
    <property type="component" value="Chromosome 3"/>
</dbReference>
<evidence type="ECO:0000313" key="5">
    <source>
        <dbReference type="Ensembl" id="ENSCINP00000023183.2"/>
    </source>
</evidence>
<keyword evidence="1 2" id="KW-1015">Disulfide bond</keyword>
<comment type="caution">
    <text evidence="2">Lacks conserved residue(s) required for the propagation of feature annotation.</text>
</comment>
<keyword evidence="6" id="KW-1185">Reference proteome</keyword>
<dbReference type="InParanoid" id="F6Y624"/>
<dbReference type="EMBL" id="EAAA01001770">
    <property type="status" value="NOT_ANNOTATED_CDS"/>
    <property type="molecule type" value="Genomic_DNA"/>
</dbReference>
<feature type="domain" description="P-type" evidence="4">
    <location>
        <begin position="79"/>
        <end position="130"/>
    </location>
</feature>
<protein>
    <recommendedName>
        <fullName evidence="4">P-type domain-containing protein</fullName>
    </recommendedName>
</protein>
<evidence type="ECO:0000256" key="2">
    <source>
        <dbReference type="PROSITE-ProRule" id="PRU00779"/>
    </source>
</evidence>
<keyword evidence="3" id="KW-0732">Signal</keyword>
<dbReference type="PROSITE" id="PS51448">
    <property type="entry name" value="P_TREFOIL_2"/>
    <property type="match status" value="2"/>
</dbReference>
<feature type="disulfide bond" evidence="2">
    <location>
        <begin position="35"/>
        <end position="50"/>
    </location>
</feature>
<organism evidence="5 6">
    <name type="scientific">Ciona intestinalis</name>
    <name type="common">Transparent sea squirt</name>
    <name type="synonym">Ascidia intestinalis</name>
    <dbReference type="NCBI Taxonomy" id="7719"/>
    <lineage>
        <taxon>Eukaryota</taxon>
        <taxon>Metazoa</taxon>
        <taxon>Chordata</taxon>
        <taxon>Tunicata</taxon>
        <taxon>Ascidiacea</taxon>
        <taxon>Phlebobranchia</taxon>
        <taxon>Cionidae</taxon>
        <taxon>Ciona</taxon>
    </lineage>
</organism>
<name>F6Y624_CIOIN</name>